<reference evidence="3" key="1">
    <citation type="submission" date="2023-07" db="EMBL/GenBank/DDBJ databases">
        <title>30 novel species of actinomycetes from the DSMZ collection.</title>
        <authorList>
            <person name="Nouioui I."/>
        </authorList>
    </citation>
    <scope>NUCLEOTIDE SEQUENCE [LARGE SCALE GENOMIC DNA]</scope>
    <source>
        <strain evidence="3">DSM 44743</strain>
    </source>
</reference>
<evidence type="ECO:0000313" key="3">
    <source>
        <dbReference type="Proteomes" id="UP001183390"/>
    </source>
</evidence>
<dbReference type="InterPro" id="IPR007278">
    <property type="entry name" value="DUF397"/>
</dbReference>
<accession>A0ABU2M342</accession>
<protein>
    <submittedName>
        <fullName evidence="2">DUF397 domain-containing protein</fullName>
    </submittedName>
</protein>
<comment type="caution">
    <text evidence="2">The sequence shown here is derived from an EMBL/GenBank/DDBJ whole genome shotgun (WGS) entry which is preliminary data.</text>
</comment>
<feature type="domain" description="DUF397" evidence="1">
    <location>
        <begin position="8"/>
        <end position="58"/>
    </location>
</feature>
<dbReference type="Pfam" id="PF04149">
    <property type="entry name" value="DUF397"/>
    <property type="match status" value="1"/>
</dbReference>
<keyword evidence="3" id="KW-1185">Reference proteome</keyword>
<name>A0ABU2M342_9ACTN</name>
<sequence>MYSFPEETWRTSTYTQKDNCVEVADAPGVSAVRDTKYRDRGHLLFASPEWRRFVDSVKTGG</sequence>
<evidence type="ECO:0000259" key="1">
    <source>
        <dbReference type="Pfam" id="PF04149"/>
    </source>
</evidence>
<dbReference type="RefSeq" id="WP_311509858.1">
    <property type="nucleotide sequence ID" value="NZ_JAVREP010000001.1"/>
</dbReference>
<organism evidence="2 3">
    <name type="scientific">Nocardiopsis lambiniae</name>
    <dbReference type="NCBI Taxonomy" id="3075539"/>
    <lineage>
        <taxon>Bacteria</taxon>
        <taxon>Bacillati</taxon>
        <taxon>Actinomycetota</taxon>
        <taxon>Actinomycetes</taxon>
        <taxon>Streptosporangiales</taxon>
        <taxon>Nocardiopsidaceae</taxon>
        <taxon>Nocardiopsis</taxon>
    </lineage>
</organism>
<proteinExistence type="predicted"/>
<gene>
    <name evidence="2" type="ORF">RM479_01435</name>
</gene>
<dbReference type="Proteomes" id="UP001183390">
    <property type="component" value="Unassembled WGS sequence"/>
</dbReference>
<evidence type="ECO:0000313" key="2">
    <source>
        <dbReference type="EMBL" id="MDT0327064.1"/>
    </source>
</evidence>
<dbReference type="EMBL" id="JAVREP010000001">
    <property type="protein sequence ID" value="MDT0327064.1"/>
    <property type="molecule type" value="Genomic_DNA"/>
</dbReference>